<dbReference type="InterPro" id="IPR036148">
    <property type="entry name" value="MmgE/PrpD_sf"/>
</dbReference>
<protein>
    <recommendedName>
        <fullName evidence="5">MmgE/PrpD family protein</fullName>
    </recommendedName>
</protein>
<dbReference type="InterPro" id="IPR045336">
    <property type="entry name" value="MmgE_PrpD_N"/>
</dbReference>
<dbReference type="SUPFAM" id="SSF103378">
    <property type="entry name" value="2-methylcitrate dehydratase PrpD"/>
    <property type="match status" value="1"/>
</dbReference>
<feature type="domain" description="MmgE/PrpD C-terminal" evidence="3">
    <location>
        <begin position="222"/>
        <end position="395"/>
    </location>
</feature>
<dbReference type="GO" id="GO:0016829">
    <property type="term" value="F:lyase activity"/>
    <property type="evidence" value="ECO:0007669"/>
    <property type="project" value="InterPro"/>
</dbReference>
<organism evidence="4">
    <name type="scientific">marine metagenome</name>
    <dbReference type="NCBI Taxonomy" id="408172"/>
    <lineage>
        <taxon>unclassified sequences</taxon>
        <taxon>metagenomes</taxon>
        <taxon>ecological metagenomes</taxon>
    </lineage>
</organism>
<proteinExistence type="inferred from homology"/>
<reference evidence="4" key="1">
    <citation type="submission" date="2018-05" db="EMBL/GenBank/DDBJ databases">
        <authorList>
            <person name="Lanie J.A."/>
            <person name="Ng W.-L."/>
            <person name="Kazmierczak K.M."/>
            <person name="Andrzejewski T.M."/>
            <person name="Davidsen T.M."/>
            <person name="Wayne K.J."/>
            <person name="Tettelin H."/>
            <person name="Glass J.I."/>
            <person name="Rusch D."/>
            <person name="Podicherti R."/>
            <person name="Tsui H.-C.T."/>
            <person name="Winkler M.E."/>
        </authorList>
    </citation>
    <scope>NUCLEOTIDE SEQUENCE</scope>
</reference>
<evidence type="ECO:0000259" key="3">
    <source>
        <dbReference type="Pfam" id="PF19305"/>
    </source>
</evidence>
<name>A0A382KG00_9ZZZZ</name>
<dbReference type="PANTHER" id="PTHR16943">
    <property type="entry name" value="2-METHYLCITRATE DEHYDRATASE-RELATED"/>
    <property type="match status" value="1"/>
</dbReference>
<evidence type="ECO:0000259" key="2">
    <source>
        <dbReference type="Pfam" id="PF03972"/>
    </source>
</evidence>
<evidence type="ECO:0000256" key="1">
    <source>
        <dbReference type="ARBA" id="ARBA00006174"/>
    </source>
</evidence>
<feature type="domain" description="MmgE/PrpD N-terminal" evidence="2">
    <location>
        <begin position="4"/>
        <end position="197"/>
    </location>
</feature>
<dbReference type="InterPro" id="IPR042183">
    <property type="entry name" value="MmgE/PrpD_sf_1"/>
</dbReference>
<sequence>RLASALLEIGGKGDHPIIGMDIGLTQRDAAHLNGTLIHGLDYDDTHSSAVVHTSASAFPTMLAAGLATGADGSKALGAFLIASETASRIGAAANGGFHQRGFHPTGVVGAFGSVLGASYLYGLTGDQLLDAQGIVLSQAAASLEFLEDGAWTKRNHPAWASACGQTAAIMAKHGYFGPRRPYEGRYGLFNLYMRDPSMANYSAIIDRLGKEWSMMGIAFKPYPACHFNHAFADATLALKDKFQLMPADIKSMTARIHEDQSNVVCEPEVKKMRPQNAYDAQFSVHYIMAASLTRGRFTLDELEDDALSDPTILDLCSKAGYEIDPNSAYPKYYSGEVIIETMDGRTLSHREAINRGSADNPVSTTDIEDKFFANATRTVSSNKAEEVRKSVMSLEKHDTLQNLADAITT</sequence>
<dbReference type="InterPro" id="IPR045337">
    <property type="entry name" value="MmgE_PrpD_C"/>
</dbReference>
<comment type="similarity">
    <text evidence="1">Belongs to the PrpD family.</text>
</comment>
<dbReference type="InterPro" id="IPR042188">
    <property type="entry name" value="MmgE/PrpD_sf_2"/>
</dbReference>
<gene>
    <name evidence="4" type="ORF">METZ01_LOCUS275197</name>
</gene>
<accession>A0A382KG00</accession>
<dbReference type="PANTHER" id="PTHR16943:SF8">
    <property type="entry name" value="2-METHYLCITRATE DEHYDRATASE"/>
    <property type="match status" value="1"/>
</dbReference>
<dbReference type="Gene3D" id="1.10.4100.10">
    <property type="entry name" value="2-methylcitrate dehydratase PrpD"/>
    <property type="match status" value="1"/>
</dbReference>
<evidence type="ECO:0000313" key="4">
    <source>
        <dbReference type="EMBL" id="SVC22343.1"/>
    </source>
</evidence>
<dbReference type="EMBL" id="UINC01079897">
    <property type="protein sequence ID" value="SVC22343.1"/>
    <property type="molecule type" value="Genomic_DNA"/>
</dbReference>
<dbReference type="AlphaFoldDB" id="A0A382KG00"/>
<dbReference type="Pfam" id="PF03972">
    <property type="entry name" value="MmgE_PrpD_N"/>
    <property type="match status" value="1"/>
</dbReference>
<dbReference type="InterPro" id="IPR005656">
    <property type="entry name" value="MmgE_PrpD"/>
</dbReference>
<feature type="non-terminal residue" evidence="4">
    <location>
        <position position="1"/>
    </location>
</feature>
<dbReference type="Gene3D" id="3.30.1330.120">
    <property type="entry name" value="2-methylcitrate dehydratase PrpD"/>
    <property type="match status" value="1"/>
</dbReference>
<evidence type="ECO:0008006" key="5">
    <source>
        <dbReference type="Google" id="ProtNLM"/>
    </source>
</evidence>
<dbReference type="Pfam" id="PF19305">
    <property type="entry name" value="MmgE_PrpD_C"/>
    <property type="match status" value="1"/>
</dbReference>